<feature type="transmembrane region" description="Helical" evidence="2">
    <location>
        <begin position="261"/>
        <end position="284"/>
    </location>
</feature>
<keyword evidence="2" id="KW-0812">Transmembrane</keyword>
<dbReference type="EMBL" id="KN837176">
    <property type="protein sequence ID" value="KIJ36625.1"/>
    <property type="molecule type" value="Genomic_DNA"/>
</dbReference>
<dbReference type="PANTHER" id="PTHR42024">
    <property type="entry name" value="AMINO ACID PERMEASE_ SLC12A DOMAIN-CONTAINING PROTEIN"/>
    <property type="match status" value="1"/>
</dbReference>
<keyword evidence="4" id="KW-1185">Reference proteome</keyword>
<evidence type="ECO:0000256" key="2">
    <source>
        <dbReference type="SAM" id="Phobius"/>
    </source>
</evidence>
<feature type="region of interest" description="Disordered" evidence="1">
    <location>
        <begin position="328"/>
        <end position="351"/>
    </location>
</feature>
<feature type="compositionally biased region" description="Low complexity" evidence="1">
    <location>
        <begin position="1"/>
        <end position="12"/>
    </location>
</feature>
<proteinExistence type="predicted"/>
<feature type="region of interest" description="Disordered" evidence="1">
    <location>
        <begin position="1"/>
        <end position="24"/>
    </location>
</feature>
<keyword evidence="2" id="KW-1133">Transmembrane helix</keyword>
<dbReference type="Proteomes" id="UP000054279">
    <property type="component" value="Unassembled WGS sequence"/>
</dbReference>
<gene>
    <name evidence="3" type="ORF">M422DRAFT_179162</name>
</gene>
<evidence type="ECO:0000313" key="4">
    <source>
        <dbReference type="Proteomes" id="UP000054279"/>
    </source>
</evidence>
<dbReference type="HOGENOM" id="CLU_038384_0_0_1"/>
<protein>
    <submittedName>
        <fullName evidence="3">Uncharacterized protein</fullName>
    </submittedName>
</protein>
<keyword evidence="2" id="KW-0472">Membrane</keyword>
<dbReference type="PANTHER" id="PTHR42024:SF1">
    <property type="entry name" value="AMINO ACID PERMEASE_ SLC12A DOMAIN-CONTAINING PROTEIN"/>
    <property type="match status" value="1"/>
</dbReference>
<reference evidence="3 4" key="1">
    <citation type="submission" date="2014-06" db="EMBL/GenBank/DDBJ databases">
        <title>Evolutionary Origins and Diversification of the Mycorrhizal Mutualists.</title>
        <authorList>
            <consortium name="DOE Joint Genome Institute"/>
            <consortium name="Mycorrhizal Genomics Consortium"/>
            <person name="Kohler A."/>
            <person name="Kuo A."/>
            <person name="Nagy L.G."/>
            <person name="Floudas D."/>
            <person name="Copeland A."/>
            <person name="Barry K.W."/>
            <person name="Cichocki N."/>
            <person name="Veneault-Fourrey C."/>
            <person name="LaButti K."/>
            <person name="Lindquist E.A."/>
            <person name="Lipzen A."/>
            <person name="Lundell T."/>
            <person name="Morin E."/>
            <person name="Murat C."/>
            <person name="Riley R."/>
            <person name="Ohm R."/>
            <person name="Sun H."/>
            <person name="Tunlid A."/>
            <person name="Henrissat B."/>
            <person name="Grigoriev I.V."/>
            <person name="Hibbett D.S."/>
            <person name="Martin F."/>
        </authorList>
    </citation>
    <scope>NUCLEOTIDE SEQUENCE [LARGE SCALE GENOMIC DNA]</scope>
    <source>
        <strain evidence="3 4">SS14</strain>
    </source>
</reference>
<dbReference type="OrthoDB" id="4838853at2759"/>
<sequence>MNTNSNAASSSSWRNSDDTFRSGNTGTALPPLNYTVHTPKRRLRIIIFSVLIFIEAGILPLILFYALKLGAHLSVTVNLAIITAFVGTFSGHKFGLRMWYMWFAKNGYEYRPIGSGRWGVDMSQILISIGLGGFFVPLIIGSSITPASPPAVAMALPCLMITICLPLLLTGLFPHRIRMPFRVSSLPSYEPLPPLTYTYVEDIVAVDGGGGLQFRHAWRERYEASTVMRKLLRDMALFWGFGGTLIAGALIAIAWTTAQDVGYGIGFGVPWIWAFVWTPVTVWWSRKELARERREWESAPQLVHREVSLHIKEGKEGEAEERIRQNNEEAAIKQNKEEAQVAERERVENRV</sequence>
<organism evidence="3 4">
    <name type="scientific">Sphaerobolus stellatus (strain SS14)</name>
    <dbReference type="NCBI Taxonomy" id="990650"/>
    <lineage>
        <taxon>Eukaryota</taxon>
        <taxon>Fungi</taxon>
        <taxon>Dikarya</taxon>
        <taxon>Basidiomycota</taxon>
        <taxon>Agaricomycotina</taxon>
        <taxon>Agaricomycetes</taxon>
        <taxon>Phallomycetidae</taxon>
        <taxon>Geastrales</taxon>
        <taxon>Sphaerobolaceae</taxon>
        <taxon>Sphaerobolus</taxon>
    </lineage>
</organism>
<dbReference type="AlphaFoldDB" id="A0A0C9VG88"/>
<feature type="transmembrane region" description="Helical" evidence="2">
    <location>
        <begin position="45"/>
        <end position="67"/>
    </location>
</feature>
<accession>A0A0C9VG88</accession>
<evidence type="ECO:0000313" key="3">
    <source>
        <dbReference type="EMBL" id="KIJ36625.1"/>
    </source>
</evidence>
<feature type="transmembrane region" description="Helical" evidence="2">
    <location>
        <begin position="236"/>
        <end position="255"/>
    </location>
</feature>
<feature type="transmembrane region" description="Helical" evidence="2">
    <location>
        <begin position="151"/>
        <end position="173"/>
    </location>
</feature>
<name>A0A0C9VG88_SPHS4</name>
<feature type="transmembrane region" description="Helical" evidence="2">
    <location>
        <begin position="125"/>
        <end position="145"/>
    </location>
</feature>
<evidence type="ECO:0000256" key="1">
    <source>
        <dbReference type="SAM" id="MobiDB-lite"/>
    </source>
</evidence>
<feature type="transmembrane region" description="Helical" evidence="2">
    <location>
        <begin position="73"/>
        <end position="91"/>
    </location>
</feature>